<feature type="compositionally biased region" description="Basic residues" evidence="1">
    <location>
        <begin position="8"/>
        <end position="17"/>
    </location>
</feature>
<evidence type="ECO:0000313" key="3">
    <source>
        <dbReference type="EMBL" id="KAJ6845923.1"/>
    </source>
</evidence>
<gene>
    <name evidence="2" type="ORF">M6B38_162940</name>
    <name evidence="3" type="ORF">M6B38_279915</name>
</gene>
<reference evidence="2" key="1">
    <citation type="journal article" date="2023" name="GigaByte">
        <title>Genome assembly of the bearded iris, Iris pallida Lam.</title>
        <authorList>
            <person name="Bruccoleri R.E."/>
            <person name="Oakeley E.J."/>
            <person name="Faust A.M.E."/>
            <person name="Altorfer M."/>
            <person name="Dessus-Babus S."/>
            <person name="Burckhardt D."/>
            <person name="Oertli M."/>
            <person name="Naumann U."/>
            <person name="Petersen F."/>
            <person name="Wong J."/>
        </authorList>
    </citation>
    <scope>NUCLEOTIDE SEQUENCE</scope>
    <source>
        <strain evidence="2">GSM-AAB239-AS_SAM_17_03QT</strain>
    </source>
</reference>
<comment type="caution">
    <text evidence="2">The sequence shown here is derived from an EMBL/GenBank/DDBJ whole genome shotgun (WGS) entry which is preliminary data.</text>
</comment>
<name>A0AAX6F0J2_IRIPA</name>
<dbReference type="EMBL" id="JANAVB010033013">
    <property type="protein sequence ID" value="KAJ6809691.1"/>
    <property type="molecule type" value="Genomic_DNA"/>
</dbReference>
<accession>A0AAX6F0J2</accession>
<evidence type="ECO:0000313" key="4">
    <source>
        <dbReference type="Proteomes" id="UP001140949"/>
    </source>
</evidence>
<proteinExistence type="predicted"/>
<keyword evidence="4" id="KW-1185">Reference proteome</keyword>
<dbReference type="EMBL" id="JANAVB010005600">
    <property type="protein sequence ID" value="KAJ6845923.1"/>
    <property type="molecule type" value="Genomic_DNA"/>
</dbReference>
<evidence type="ECO:0000313" key="2">
    <source>
        <dbReference type="EMBL" id="KAJ6809691.1"/>
    </source>
</evidence>
<evidence type="ECO:0000256" key="1">
    <source>
        <dbReference type="SAM" id="MobiDB-lite"/>
    </source>
</evidence>
<protein>
    <submittedName>
        <fullName evidence="2">Uncharacterized protein</fullName>
    </submittedName>
</protein>
<feature type="region of interest" description="Disordered" evidence="1">
    <location>
        <begin position="1"/>
        <end position="48"/>
    </location>
</feature>
<organism evidence="2 4">
    <name type="scientific">Iris pallida</name>
    <name type="common">Sweet iris</name>
    <dbReference type="NCBI Taxonomy" id="29817"/>
    <lineage>
        <taxon>Eukaryota</taxon>
        <taxon>Viridiplantae</taxon>
        <taxon>Streptophyta</taxon>
        <taxon>Embryophyta</taxon>
        <taxon>Tracheophyta</taxon>
        <taxon>Spermatophyta</taxon>
        <taxon>Magnoliopsida</taxon>
        <taxon>Liliopsida</taxon>
        <taxon>Asparagales</taxon>
        <taxon>Iridaceae</taxon>
        <taxon>Iridoideae</taxon>
        <taxon>Irideae</taxon>
        <taxon>Iris</taxon>
    </lineage>
</organism>
<dbReference type="AlphaFoldDB" id="A0AAX6F0J2"/>
<reference evidence="2" key="2">
    <citation type="submission" date="2023-04" db="EMBL/GenBank/DDBJ databases">
        <authorList>
            <person name="Bruccoleri R.E."/>
            <person name="Oakeley E.J."/>
            <person name="Faust A.-M."/>
            <person name="Dessus-Babus S."/>
            <person name="Altorfer M."/>
            <person name="Burckhardt D."/>
            <person name="Oertli M."/>
            <person name="Naumann U."/>
            <person name="Petersen F."/>
            <person name="Wong J."/>
        </authorList>
    </citation>
    <scope>NUCLEOTIDE SEQUENCE</scope>
    <source>
        <strain evidence="2">GSM-AAB239-AS_SAM_17_03QT</strain>
        <tissue evidence="2">Leaf</tissue>
    </source>
</reference>
<dbReference type="Proteomes" id="UP001140949">
    <property type="component" value="Unassembled WGS sequence"/>
</dbReference>
<sequence>MVVFSTRQWRRARPTSSRRRELSPATLSSPAATRGFLSHRLPRRDDSS</sequence>